<keyword evidence="3" id="KW-1185">Reference proteome</keyword>
<organism evidence="2 3">
    <name type="scientific">Prorocentrum cordatum</name>
    <dbReference type="NCBI Taxonomy" id="2364126"/>
    <lineage>
        <taxon>Eukaryota</taxon>
        <taxon>Sar</taxon>
        <taxon>Alveolata</taxon>
        <taxon>Dinophyceae</taxon>
        <taxon>Prorocentrales</taxon>
        <taxon>Prorocentraceae</taxon>
        <taxon>Prorocentrum</taxon>
    </lineage>
</organism>
<evidence type="ECO:0000256" key="1">
    <source>
        <dbReference type="SAM" id="MobiDB-lite"/>
    </source>
</evidence>
<dbReference type="EMBL" id="CAUYUJ010016141">
    <property type="protein sequence ID" value="CAK0862258.1"/>
    <property type="molecule type" value="Genomic_DNA"/>
</dbReference>
<gene>
    <name evidence="2" type="ORF">PCOR1329_LOCUS50719</name>
</gene>
<sequence>MGGGNRGAASESGRQRTARRGEAQPQGCSVAERPCSRQQGGGQKQHTRSPATKPAKPPMTPVGKRPQRSTSAQGAKSSSYEYESSSDDSVVTTDTPPGGR</sequence>
<name>A0ABN9US45_9DINO</name>
<proteinExistence type="predicted"/>
<evidence type="ECO:0000313" key="3">
    <source>
        <dbReference type="Proteomes" id="UP001189429"/>
    </source>
</evidence>
<feature type="compositionally biased region" description="Polar residues" evidence="1">
    <location>
        <begin position="90"/>
        <end position="100"/>
    </location>
</feature>
<evidence type="ECO:0000313" key="2">
    <source>
        <dbReference type="EMBL" id="CAK0862258.1"/>
    </source>
</evidence>
<comment type="caution">
    <text evidence="2">The sequence shown here is derived from an EMBL/GenBank/DDBJ whole genome shotgun (WGS) entry which is preliminary data.</text>
</comment>
<accession>A0ABN9US45</accession>
<feature type="region of interest" description="Disordered" evidence="1">
    <location>
        <begin position="1"/>
        <end position="100"/>
    </location>
</feature>
<dbReference type="Proteomes" id="UP001189429">
    <property type="component" value="Unassembled WGS sequence"/>
</dbReference>
<reference evidence="2" key="1">
    <citation type="submission" date="2023-10" db="EMBL/GenBank/DDBJ databases">
        <authorList>
            <person name="Chen Y."/>
            <person name="Shah S."/>
            <person name="Dougan E. K."/>
            <person name="Thang M."/>
            <person name="Chan C."/>
        </authorList>
    </citation>
    <scope>NUCLEOTIDE SEQUENCE [LARGE SCALE GENOMIC DNA]</scope>
</reference>
<protein>
    <submittedName>
        <fullName evidence="2">Uncharacterized protein</fullName>
    </submittedName>
</protein>
<feature type="compositionally biased region" description="Low complexity" evidence="1">
    <location>
        <begin position="77"/>
        <end position="89"/>
    </location>
</feature>